<dbReference type="Pfam" id="PF01116">
    <property type="entry name" value="F_bP_aldolase"/>
    <property type="match status" value="1"/>
</dbReference>
<dbReference type="PROSITE" id="PS00602">
    <property type="entry name" value="ALDOLASE_CLASS_II_1"/>
    <property type="match status" value="1"/>
</dbReference>
<dbReference type="Gene3D" id="3.20.20.70">
    <property type="entry name" value="Aldolase class I"/>
    <property type="match status" value="1"/>
</dbReference>
<keyword evidence="3" id="KW-1185">Reference proteome</keyword>
<dbReference type="InterPro" id="IPR000771">
    <property type="entry name" value="FBA_II"/>
</dbReference>
<comment type="caution">
    <text evidence="2">The sequence shown here is derived from an EMBL/GenBank/DDBJ whole genome shotgun (WGS) entry which is preliminary data.</text>
</comment>
<dbReference type="CDD" id="cd00947">
    <property type="entry name" value="TBP_aldolase_IIB"/>
    <property type="match status" value="1"/>
</dbReference>
<dbReference type="EMBL" id="JBHUCX010000089">
    <property type="protein sequence ID" value="MFD1677222.1"/>
    <property type="molecule type" value="Genomic_DNA"/>
</dbReference>
<organism evidence="2 3">
    <name type="scientific">Alicyclobacillus fodiniaquatilis</name>
    <dbReference type="NCBI Taxonomy" id="1661150"/>
    <lineage>
        <taxon>Bacteria</taxon>
        <taxon>Bacillati</taxon>
        <taxon>Bacillota</taxon>
        <taxon>Bacilli</taxon>
        <taxon>Bacillales</taxon>
        <taxon>Alicyclobacillaceae</taxon>
        <taxon>Alicyclobacillus</taxon>
    </lineage>
</organism>
<protein>
    <submittedName>
        <fullName evidence="2">Ketose-bisphosphate aldolase</fullName>
    </submittedName>
</protein>
<name>A0ABW4JLB3_9BACL</name>
<dbReference type="Proteomes" id="UP001597079">
    <property type="component" value="Unassembled WGS sequence"/>
</dbReference>
<dbReference type="InterPro" id="IPR013785">
    <property type="entry name" value="Aldolase_TIM"/>
</dbReference>
<dbReference type="PANTHER" id="PTHR30304">
    <property type="entry name" value="D-TAGATOSE-1,6-BISPHOSPHATE ALDOLASE"/>
    <property type="match status" value="1"/>
</dbReference>
<dbReference type="PIRSF" id="PIRSF001359">
    <property type="entry name" value="F_bP_aldolase_II"/>
    <property type="match status" value="1"/>
</dbReference>
<dbReference type="PROSITE" id="PS00806">
    <property type="entry name" value="ALDOLASE_CLASS_II_2"/>
    <property type="match status" value="1"/>
</dbReference>
<sequence length="289" mass="31437">MPLAAGNLLLDAYQNHYAVPALSVHSLDMVEAVIEAADTSNSPVLLQIGQRAIRNGQMQSLADHIVKTAANYKIPVGIHLDHCRTYPQVVEALYAGFTSCMMDASALPFEDNVALTQKAVETCHAVGVPVEGELGAIGGVEDDISVADEEVVYTSVEAAVAFVERTQVDSLAVAIGSAHGMYKRAPKLDLQRLQHIYEQTDVPLVLHGGSGIPKEQIQASLKYGIAKINFDTELRLAFVSGLSEGSRQFPDDPFSMMQFARERLKEMVYEKISYCRLEEVTNGGALQRS</sequence>
<dbReference type="InterPro" id="IPR050246">
    <property type="entry name" value="Class_II_FBP_aldolase"/>
</dbReference>
<dbReference type="PANTHER" id="PTHR30304:SF0">
    <property type="entry name" value="D-TAGATOSE-1,6-BISPHOSPHATE ALDOLASE SUBUNIT GATY-RELATED"/>
    <property type="match status" value="1"/>
</dbReference>
<evidence type="ECO:0000256" key="1">
    <source>
        <dbReference type="ARBA" id="ARBA00001947"/>
    </source>
</evidence>
<reference evidence="3" key="1">
    <citation type="journal article" date="2019" name="Int. J. Syst. Evol. Microbiol.">
        <title>The Global Catalogue of Microorganisms (GCM) 10K type strain sequencing project: providing services to taxonomists for standard genome sequencing and annotation.</title>
        <authorList>
            <consortium name="The Broad Institute Genomics Platform"/>
            <consortium name="The Broad Institute Genome Sequencing Center for Infectious Disease"/>
            <person name="Wu L."/>
            <person name="Ma J."/>
        </authorList>
    </citation>
    <scope>NUCLEOTIDE SEQUENCE [LARGE SCALE GENOMIC DNA]</scope>
    <source>
        <strain evidence="3">CGMCC 1.12286</strain>
    </source>
</reference>
<dbReference type="SUPFAM" id="SSF51569">
    <property type="entry name" value="Aldolase"/>
    <property type="match status" value="1"/>
</dbReference>
<dbReference type="RefSeq" id="WP_377945136.1">
    <property type="nucleotide sequence ID" value="NZ_JBHUCX010000089.1"/>
</dbReference>
<evidence type="ECO:0000313" key="3">
    <source>
        <dbReference type="Proteomes" id="UP001597079"/>
    </source>
</evidence>
<proteinExistence type="predicted"/>
<dbReference type="NCBIfam" id="TIGR00167">
    <property type="entry name" value="cbbA"/>
    <property type="match status" value="1"/>
</dbReference>
<comment type="cofactor">
    <cofactor evidence="1">
        <name>Zn(2+)</name>
        <dbReference type="ChEBI" id="CHEBI:29105"/>
    </cofactor>
</comment>
<gene>
    <name evidence="2" type="ORF">ACFSB2_21345</name>
</gene>
<evidence type="ECO:0000313" key="2">
    <source>
        <dbReference type="EMBL" id="MFD1677222.1"/>
    </source>
</evidence>
<accession>A0ABW4JLB3</accession>